<dbReference type="InterPro" id="IPR010730">
    <property type="entry name" value="HET"/>
</dbReference>
<organism evidence="2 3">
    <name type="scientific">Fusarium napiforme</name>
    <dbReference type="NCBI Taxonomy" id="42672"/>
    <lineage>
        <taxon>Eukaryota</taxon>
        <taxon>Fungi</taxon>
        <taxon>Dikarya</taxon>
        <taxon>Ascomycota</taxon>
        <taxon>Pezizomycotina</taxon>
        <taxon>Sordariomycetes</taxon>
        <taxon>Hypocreomycetidae</taxon>
        <taxon>Hypocreales</taxon>
        <taxon>Nectriaceae</taxon>
        <taxon>Fusarium</taxon>
        <taxon>Fusarium fujikuroi species complex</taxon>
    </lineage>
</organism>
<protein>
    <recommendedName>
        <fullName evidence="1">Heterokaryon incompatibility domain-containing protein</fullName>
    </recommendedName>
</protein>
<dbReference type="EMBL" id="JAAOAO010000025">
    <property type="protein sequence ID" value="KAF5567363.1"/>
    <property type="molecule type" value="Genomic_DNA"/>
</dbReference>
<keyword evidence="3" id="KW-1185">Reference proteome</keyword>
<sequence length="770" mass="88752">MVLTDPATTGAINSRHASSPVIQSCNFCTALEKLLADDEVEVRLEKDEICEQSCTAHVPLFHWIETNYSEHLDRLEKARKYQIVADKGYALGTIFFFRVSGRTPWLRVYSRMGNRYGSYEVLLHSKISQEEKRSDYSSSALDPDWVDLGIVKEWKERCSKEHGLKCQNPEEKDVSPAWLIDTEDDCLVSGTDNHTFVALSYRWGSSTNQKIDKDTFERLKCPGSLSRSKKFVTATVRDAIHTVRAIGERYFWVDAICIAPDNKEELAEQLQLMGGIYASAKLTIVVLDGDSSNGIMGLKSQSSPRSLAHIFPWKDGKSVMVRQLPSLSVQSQVVSKYFQRGWTFQEYTLSQRRLIFGDQQIHWQCSCATWHEDLPGLEDPTHSLKFPNIKQGWPDFKEFNVLLNEYNNRQLTYPEDAFPAVNGLLTYLESFSFEYGFLFGLPRAFFDAALMWSYNIDPTRIDVRTRRGIYRRKPSKRRHSVLPNTHLPSWSWIGWQGDSIGMLDTEAQFKWSDWPLDSGSGQLASLMRPSVITTPITQWYNHASRDGSDKQNIPRYPTVYNESSEISYDTEVWSVEGPIEYGYIPREAGGKYSYKHVNFPRRSFLWPVPNSCSKDHGTAPKLGHGPFISCRTKRAWFGGVRTYGHSHQVWMSTQLSLFDKQRRLCGWLQLPQDEDSLSFPRAEYRSTPVAVKDTFRDPFPECNQSLELVAICRRKFPDDNFGQKWVNWEDFYGVLWVEWIEGVAYRRGCGYVQKELWEEQDLEDIDLVLG</sequence>
<dbReference type="PANTHER" id="PTHR33112">
    <property type="entry name" value="DOMAIN PROTEIN, PUTATIVE-RELATED"/>
    <property type="match status" value="1"/>
</dbReference>
<feature type="domain" description="Heterokaryon incompatibility" evidence="1">
    <location>
        <begin position="196"/>
        <end position="346"/>
    </location>
</feature>
<name>A0A8H5K7I6_9HYPO</name>
<dbReference type="AlphaFoldDB" id="A0A8H5K7I6"/>
<accession>A0A8H5K7I6</accession>
<dbReference type="PANTHER" id="PTHR33112:SF12">
    <property type="entry name" value="HETEROKARYON INCOMPATIBILITY DOMAIN-CONTAINING PROTEIN"/>
    <property type="match status" value="1"/>
</dbReference>
<comment type="caution">
    <text evidence="2">The sequence shown here is derived from an EMBL/GenBank/DDBJ whole genome shotgun (WGS) entry which is preliminary data.</text>
</comment>
<dbReference type="Pfam" id="PF06985">
    <property type="entry name" value="HET"/>
    <property type="match status" value="1"/>
</dbReference>
<evidence type="ECO:0000313" key="2">
    <source>
        <dbReference type="EMBL" id="KAF5567363.1"/>
    </source>
</evidence>
<evidence type="ECO:0000313" key="3">
    <source>
        <dbReference type="Proteomes" id="UP000574317"/>
    </source>
</evidence>
<reference evidence="2 3" key="1">
    <citation type="submission" date="2020-05" db="EMBL/GenBank/DDBJ databases">
        <title>Identification and distribution of gene clusters putatively required for synthesis of sphingolipid metabolism inhibitors in phylogenetically diverse species of the filamentous fungus Fusarium.</title>
        <authorList>
            <person name="Kim H.-S."/>
            <person name="Busman M."/>
            <person name="Brown D.W."/>
            <person name="Divon H."/>
            <person name="Uhlig S."/>
            <person name="Proctor R.H."/>
        </authorList>
    </citation>
    <scope>NUCLEOTIDE SEQUENCE [LARGE SCALE GENOMIC DNA]</scope>
    <source>
        <strain evidence="2 3">NRRL 25196</strain>
    </source>
</reference>
<gene>
    <name evidence="2" type="ORF">FNAPI_697</name>
</gene>
<proteinExistence type="predicted"/>
<dbReference type="Proteomes" id="UP000574317">
    <property type="component" value="Unassembled WGS sequence"/>
</dbReference>
<evidence type="ECO:0000259" key="1">
    <source>
        <dbReference type="Pfam" id="PF06985"/>
    </source>
</evidence>